<keyword evidence="4" id="KW-1185">Reference proteome</keyword>
<feature type="domain" description="DUF6589" evidence="2">
    <location>
        <begin position="412"/>
        <end position="616"/>
    </location>
</feature>
<evidence type="ECO:0000313" key="3">
    <source>
        <dbReference type="EMBL" id="THU76421.1"/>
    </source>
</evidence>
<evidence type="ECO:0000259" key="2">
    <source>
        <dbReference type="Pfam" id="PF20231"/>
    </source>
</evidence>
<dbReference type="EMBL" id="ML180932">
    <property type="protein sequence ID" value="THU76421.1"/>
    <property type="molecule type" value="Genomic_DNA"/>
</dbReference>
<evidence type="ECO:0000313" key="4">
    <source>
        <dbReference type="Proteomes" id="UP000297245"/>
    </source>
</evidence>
<name>A0A4S8KLT6_DENBC</name>
<reference evidence="3 4" key="1">
    <citation type="journal article" date="2019" name="Nat. Ecol. Evol.">
        <title>Megaphylogeny resolves global patterns of mushroom evolution.</title>
        <authorList>
            <person name="Varga T."/>
            <person name="Krizsan K."/>
            <person name="Foldi C."/>
            <person name="Dima B."/>
            <person name="Sanchez-Garcia M."/>
            <person name="Sanchez-Ramirez S."/>
            <person name="Szollosi G.J."/>
            <person name="Szarkandi J.G."/>
            <person name="Papp V."/>
            <person name="Albert L."/>
            <person name="Andreopoulos W."/>
            <person name="Angelini C."/>
            <person name="Antonin V."/>
            <person name="Barry K.W."/>
            <person name="Bougher N.L."/>
            <person name="Buchanan P."/>
            <person name="Buyck B."/>
            <person name="Bense V."/>
            <person name="Catcheside P."/>
            <person name="Chovatia M."/>
            <person name="Cooper J."/>
            <person name="Damon W."/>
            <person name="Desjardin D."/>
            <person name="Finy P."/>
            <person name="Geml J."/>
            <person name="Haridas S."/>
            <person name="Hughes K."/>
            <person name="Justo A."/>
            <person name="Karasinski D."/>
            <person name="Kautmanova I."/>
            <person name="Kiss B."/>
            <person name="Kocsube S."/>
            <person name="Kotiranta H."/>
            <person name="LaButti K.M."/>
            <person name="Lechner B.E."/>
            <person name="Liimatainen K."/>
            <person name="Lipzen A."/>
            <person name="Lukacs Z."/>
            <person name="Mihaltcheva S."/>
            <person name="Morgado L.N."/>
            <person name="Niskanen T."/>
            <person name="Noordeloos M.E."/>
            <person name="Ohm R.A."/>
            <person name="Ortiz-Santana B."/>
            <person name="Ovrebo C."/>
            <person name="Racz N."/>
            <person name="Riley R."/>
            <person name="Savchenko A."/>
            <person name="Shiryaev A."/>
            <person name="Soop K."/>
            <person name="Spirin V."/>
            <person name="Szebenyi C."/>
            <person name="Tomsovsky M."/>
            <person name="Tulloss R.E."/>
            <person name="Uehling J."/>
            <person name="Grigoriev I.V."/>
            <person name="Vagvolgyi C."/>
            <person name="Papp T."/>
            <person name="Martin F.M."/>
            <person name="Miettinen O."/>
            <person name="Hibbett D.S."/>
            <person name="Nagy L.G."/>
        </authorList>
    </citation>
    <scope>NUCLEOTIDE SEQUENCE [LARGE SCALE GENOMIC DNA]</scope>
    <source>
        <strain evidence="3 4">CBS 962.96</strain>
    </source>
</reference>
<protein>
    <recommendedName>
        <fullName evidence="2">DUF6589 domain-containing protein</fullName>
    </recommendedName>
</protein>
<evidence type="ECO:0000256" key="1">
    <source>
        <dbReference type="SAM" id="MobiDB-lite"/>
    </source>
</evidence>
<accession>A0A4S8KLT6</accession>
<proteinExistence type="predicted"/>
<gene>
    <name evidence="3" type="ORF">K435DRAFT_813424</name>
</gene>
<feature type="region of interest" description="Disordered" evidence="1">
    <location>
        <begin position="44"/>
        <end position="64"/>
    </location>
</feature>
<dbReference type="Pfam" id="PF20231">
    <property type="entry name" value="DUF6589"/>
    <property type="match status" value="1"/>
</dbReference>
<dbReference type="InterPro" id="IPR046496">
    <property type="entry name" value="DUF6589"/>
</dbReference>
<sequence length="618" mass="69987">MSDQPQLKKPGPKPKPIPTIPTNLADHVLVRLPPSVLNNIPIDDNTSMHLSPSETQMTPSPSTSLQFPLSASSLLSFTTNITSASEFPHSYPRLRAARQSPHEKLSMRFQQLDYLLKTWEFDSLGEFLALLFYNHKQRDGPDPRGASHTQAVSHFLHGQAQLKISEFIQLIYEHPSANPKYNSEKKAKRELALHPSASLPPKNFFYAGPCLSTWAVHTVARECNRQMLSLMKHDSKDPTDALSLCASSNGRLKDSRTISWDDISSFSFDTLEGHYKSKDKATGEPIVRIQRPFKPALLSAMSSFVTCLNQRAIGTYALPMVIYHFSTKAHVDETRILCRMSLSASIATAHKALTSMTDASLKILRKSIQESLSRDEGTGWCVVLDNVQEFGRAYEFGIGRDHVLLIGTYTTAHLQSELSTLFQTKFAKHPLSLRKTEVQPLGTNNAREIKTKGMIDALEDFDSQMGLGPEVARENITWVRGDGGSHASILRGQKHCFITSDNYSAGRHRLSTPEWWHTRKMMLDHIAENHQGQQPRLTHRLSLIPSNVKNCDFYPTVNSMTKVFEAQILDFWRVQYSCTEIREHIKKLKSEKRLPSLDELFWIGEVIYDKYFTQQSYE</sequence>
<dbReference type="Proteomes" id="UP000297245">
    <property type="component" value="Unassembled WGS sequence"/>
</dbReference>
<dbReference type="OrthoDB" id="3065031at2759"/>
<organism evidence="3 4">
    <name type="scientific">Dendrothele bispora (strain CBS 962.96)</name>
    <dbReference type="NCBI Taxonomy" id="1314807"/>
    <lineage>
        <taxon>Eukaryota</taxon>
        <taxon>Fungi</taxon>
        <taxon>Dikarya</taxon>
        <taxon>Basidiomycota</taxon>
        <taxon>Agaricomycotina</taxon>
        <taxon>Agaricomycetes</taxon>
        <taxon>Agaricomycetidae</taxon>
        <taxon>Agaricales</taxon>
        <taxon>Agaricales incertae sedis</taxon>
        <taxon>Dendrothele</taxon>
    </lineage>
</organism>
<feature type="region of interest" description="Disordered" evidence="1">
    <location>
        <begin position="1"/>
        <end position="20"/>
    </location>
</feature>
<dbReference type="AlphaFoldDB" id="A0A4S8KLT6"/>